<dbReference type="InterPro" id="IPR008937">
    <property type="entry name" value="Ras-like_GEF"/>
</dbReference>
<protein>
    <submittedName>
        <fullName evidence="6">Ras guanine nucleotide exchange factor K</fullName>
    </submittedName>
</protein>
<feature type="compositionally biased region" description="Acidic residues" evidence="3">
    <location>
        <begin position="596"/>
        <end position="606"/>
    </location>
</feature>
<dbReference type="SUPFAM" id="SSF52540">
    <property type="entry name" value="P-loop containing nucleoside triphosphate hydrolases"/>
    <property type="match status" value="1"/>
</dbReference>
<keyword evidence="7" id="KW-1185">Reference proteome</keyword>
<dbReference type="GO" id="GO:0005085">
    <property type="term" value="F:guanyl-nucleotide exchange factor activity"/>
    <property type="evidence" value="ECO:0007669"/>
    <property type="project" value="UniProtKB-KW"/>
</dbReference>
<dbReference type="GO" id="GO:0005886">
    <property type="term" value="C:plasma membrane"/>
    <property type="evidence" value="ECO:0007669"/>
    <property type="project" value="TreeGrafter"/>
</dbReference>
<feature type="region of interest" description="Disordered" evidence="3">
    <location>
        <begin position="278"/>
        <end position="412"/>
    </location>
</feature>
<feature type="compositionally biased region" description="Basic and acidic residues" evidence="3">
    <location>
        <begin position="84"/>
        <end position="97"/>
    </location>
</feature>
<evidence type="ECO:0000313" key="7">
    <source>
        <dbReference type="Proteomes" id="UP000038010"/>
    </source>
</evidence>
<accession>A0A0N0NRV4</accession>
<feature type="compositionally biased region" description="Acidic residues" evidence="3">
    <location>
        <begin position="336"/>
        <end position="355"/>
    </location>
</feature>
<reference evidence="6 7" key="1">
    <citation type="submission" date="2015-06" db="EMBL/GenBank/DDBJ databases">
        <title>Draft genome of the ant-associated black yeast Phialophora attae CBS 131958.</title>
        <authorList>
            <person name="Moreno L.F."/>
            <person name="Stielow B.J."/>
            <person name="de Hoog S."/>
            <person name="Vicente V.A."/>
            <person name="Weiss V.A."/>
            <person name="de Vries M."/>
            <person name="Cruz L.M."/>
            <person name="Souza E.M."/>
        </authorList>
    </citation>
    <scope>NUCLEOTIDE SEQUENCE [LARGE SCALE GENOMIC DNA]</scope>
    <source>
        <strain evidence="6 7">CBS 131958</strain>
    </source>
</reference>
<dbReference type="GO" id="GO:0003924">
    <property type="term" value="F:GTPase activity"/>
    <property type="evidence" value="ECO:0007669"/>
    <property type="project" value="InterPro"/>
</dbReference>
<feature type="compositionally biased region" description="Polar residues" evidence="3">
    <location>
        <begin position="964"/>
        <end position="973"/>
    </location>
</feature>
<evidence type="ECO:0000259" key="4">
    <source>
        <dbReference type="PROSITE" id="PS50009"/>
    </source>
</evidence>
<feature type="region of interest" description="Disordered" evidence="3">
    <location>
        <begin position="1"/>
        <end position="97"/>
    </location>
</feature>
<dbReference type="InterPro" id="IPR036964">
    <property type="entry name" value="RASGEF_cat_dom_sf"/>
</dbReference>
<evidence type="ECO:0000313" key="6">
    <source>
        <dbReference type="EMBL" id="KPI45269.1"/>
    </source>
</evidence>
<feature type="compositionally biased region" description="Low complexity" evidence="3">
    <location>
        <begin position="623"/>
        <end position="644"/>
    </location>
</feature>
<organism evidence="6 7">
    <name type="scientific">Cyphellophora attinorum</name>
    <dbReference type="NCBI Taxonomy" id="1664694"/>
    <lineage>
        <taxon>Eukaryota</taxon>
        <taxon>Fungi</taxon>
        <taxon>Dikarya</taxon>
        <taxon>Ascomycota</taxon>
        <taxon>Pezizomycotina</taxon>
        <taxon>Eurotiomycetes</taxon>
        <taxon>Chaetothyriomycetidae</taxon>
        <taxon>Chaetothyriales</taxon>
        <taxon>Cyphellophoraceae</taxon>
        <taxon>Cyphellophora</taxon>
    </lineage>
</organism>
<feature type="domain" description="Ras-GEF" evidence="4">
    <location>
        <begin position="710"/>
        <end position="967"/>
    </location>
</feature>
<keyword evidence="1 2" id="KW-0344">Guanine-nucleotide releasing factor</keyword>
<dbReference type="Proteomes" id="UP000038010">
    <property type="component" value="Unassembled WGS sequence"/>
</dbReference>
<dbReference type="EMBL" id="LFJN01000002">
    <property type="protein sequence ID" value="KPI45269.1"/>
    <property type="molecule type" value="Genomic_DNA"/>
</dbReference>
<dbReference type="GeneID" id="28734347"/>
<dbReference type="Gene3D" id="1.20.870.10">
    <property type="entry name" value="Son of sevenless (SoS) protein Chain: S domain 1"/>
    <property type="match status" value="1"/>
</dbReference>
<dbReference type="SMART" id="SM00147">
    <property type="entry name" value="RasGEF"/>
    <property type="match status" value="1"/>
</dbReference>
<dbReference type="InterPro" id="IPR001806">
    <property type="entry name" value="Small_GTPase"/>
</dbReference>
<evidence type="ECO:0000256" key="2">
    <source>
        <dbReference type="PROSITE-ProRule" id="PRU00168"/>
    </source>
</evidence>
<dbReference type="InterPro" id="IPR027417">
    <property type="entry name" value="P-loop_NTPase"/>
</dbReference>
<dbReference type="PANTHER" id="PTHR23113">
    <property type="entry name" value="GUANINE NUCLEOTIDE EXCHANGE FACTOR"/>
    <property type="match status" value="1"/>
</dbReference>
<dbReference type="PROSITE" id="PS50009">
    <property type="entry name" value="RASGEF_CAT"/>
    <property type="match status" value="1"/>
</dbReference>
<dbReference type="InterPro" id="IPR023578">
    <property type="entry name" value="Ras_GEF_dom_sf"/>
</dbReference>
<feature type="compositionally biased region" description="Polar residues" evidence="3">
    <location>
        <begin position="450"/>
        <end position="471"/>
    </location>
</feature>
<proteinExistence type="predicted"/>
<dbReference type="InterPro" id="IPR001895">
    <property type="entry name" value="RASGEF_cat_dom"/>
</dbReference>
<dbReference type="STRING" id="1664694.A0A0N0NRV4"/>
<dbReference type="CDD" id="cd00882">
    <property type="entry name" value="Ras_like_GTPase"/>
    <property type="match status" value="1"/>
</dbReference>
<feature type="region of interest" description="Disordered" evidence="3">
    <location>
        <begin position="596"/>
        <end position="666"/>
    </location>
</feature>
<feature type="region of interest" description="Disordered" evidence="3">
    <location>
        <begin position="949"/>
        <end position="984"/>
    </location>
</feature>
<name>A0A0N0NRV4_9EURO</name>
<dbReference type="PANTHER" id="PTHR23113:SF348">
    <property type="entry name" value="GUANYL-NUCLEOTIDE EXCHANGE FACTOR RASGEF, PUTATIVE (AFU_ORTHOLOGUE AFUA_1G04700)-RELATED"/>
    <property type="match status" value="1"/>
</dbReference>
<feature type="domain" description="N-terminal Ras-GEF" evidence="5">
    <location>
        <begin position="468"/>
        <end position="593"/>
    </location>
</feature>
<dbReference type="AlphaFoldDB" id="A0A0N0NRV4"/>
<dbReference type="CDD" id="cd06224">
    <property type="entry name" value="REM"/>
    <property type="match status" value="1"/>
</dbReference>
<dbReference type="Gene3D" id="3.40.50.300">
    <property type="entry name" value="P-loop containing nucleotide triphosphate hydrolases"/>
    <property type="match status" value="1"/>
</dbReference>
<evidence type="ECO:0000256" key="1">
    <source>
        <dbReference type="ARBA" id="ARBA00022658"/>
    </source>
</evidence>
<dbReference type="Pfam" id="PF00618">
    <property type="entry name" value="RasGEF_N"/>
    <property type="match status" value="1"/>
</dbReference>
<dbReference type="PROSITE" id="PS50212">
    <property type="entry name" value="RASGEF_NTER"/>
    <property type="match status" value="1"/>
</dbReference>
<feature type="region of interest" description="Disordered" evidence="3">
    <location>
        <begin position="443"/>
        <end position="471"/>
    </location>
</feature>
<feature type="compositionally biased region" description="Polar residues" evidence="3">
    <location>
        <begin position="650"/>
        <end position="666"/>
    </location>
</feature>
<dbReference type="GO" id="GO:0007265">
    <property type="term" value="P:Ras protein signal transduction"/>
    <property type="evidence" value="ECO:0007669"/>
    <property type="project" value="TreeGrafter"/>
</dbReference>
<evidence type="ECO:0000256" key="3">
    <source>
        <dbReference type="SAM" id="MobiDB-lite"/>
    </source>
</evidence>
<dbReference type="Gene3D" id="1.10.840.10">
    <property type="entry name" value="Ras guanine-nucleotide exchange factors catalytic domain"/>
    <property type="match status" value="1"/>
</dbReference>
<dbReference type="OrthoDB" id="28357at2759"/>
<comment type="caution">
    <text evidence="6">The sequence shown here is derived from an EMBL/GenBank/DDBJ whole genome shotgun (WGS) entry which is preliminary data.</text>
</comment>
<feature type="compositionally biased region" description="Low complexity" evidence="3">
    <location>
        <begin position="46"/>
        <end position="55"/>
    </location>
</feature>
<feature type="compositionally biased region" description="Basic residues" evidence="3">
    <location>
        <begin position="305"/>
        <end position="318"/>
    </location>
</feature>
<dbReference type="RefSeq" id="XP_018005232.1">
    <property type="nucleotide sequence ID" value="XM_018142467.1"/>
</dbReference>
<dbReference type="Pfam" id="PF00617">
    <property type="entry name" value="RasGEF"/>
    <property type="match status" value="1"/>
</dbReference>
<evidence type="ECO:0000259" key="5">
    <source>
        <dbReference type="PROSITE" id="PS50212"/>
    </source>
</evidence>
<dbReference type="VEuPathDB" id="FungiDB:AB675_2493"/>
<dbReference type="InterPro" id="IPR000651">
    <property type="entry name" value="Ras-like_Gua-exchang_fac_N"/>
</dbReference>
<dbReference type="Pfam" id="PF00071">
    <property type="entry name" value="Ras"/>
    <property type="match status" value="1"/>
</dbReference>
<dbReference type="SUPFAM" id="SSF48366">
    <property type="entry name" value="Ras GEF"/>
    <property type="match status" value="1"/>
</dbReference>
<sequence>MDSRSKKSRSLAIDDKSPPPTGKRPGIGDRHNSAPAVKPRRESQTKRASTSTKASESSRRASKSSQKDEVKPRAAGQRFSEPPPRLEGRSKLSSTKEGDEIPTISFAILGANGVGKSNFALNALDQRKLPETPLVTSKVSLAKQLYRVQLFELGFNDIDFAGGKRIAWPKTVKGLIVPTFQGVFCLYDVTDASSKDNVPPVLAALSMSDIPCMLVACKAEAPDDQREIPPHFHDQVKRSFSTILVQETSKKEPETQKRCLSNMLHSVFARNRGVHKSADYRARSHSEATAVPHIAGSRDTSPSKSRSRSRSHSRLRTSKSKDLILNMAARPPVIESGDEGGEDDGEPNEDSDSGSDLEMAQKMKSKSKLKVDTSNVPRPQSRPMEPHTPESDDDDSGGQKTGNPKSFVPETPESYYVKSSVLRPPSSEVPNGAGVQTFLDMDEESHDDTNPTTESARQAMQSISVEETTPGETGVPFYDLVERLLTLPSSKHDSKFVPSFLCLYRLFATPRQLLVAVIDRFVKTEKGDLARFAKVAEMLRYLQVLGQWTAQYPGDFASSQVRDIATTFVQSLEKSREFSHAAREISNNLTTQIPDDDVDWAYDDAPDSAVSKDSGSSFHKKTPTSSSTSIPSSMTDTSKSTSTSNEDIRSTSTMKPVSPSVSQLLRGSNSSQTLLNIAALEEAREQARGLCPNPKIKLSKLQWHQFMETPIEDIAREITRIDWTMYSSIRPRDYVRHVTLSESRRRKASVSTGSSPGRNDNILVMVRQFNHLAIFVSGMILLRDKPKHRAKAVEKFMQLAWKVRGLNNYNSLGAIVAGITGHEISRLSATHALVPDEVRKQFMRLTILMGISRSYAAYRMAWDNSFQERIPFIPLLRQDLTMAAAANATFVGGGQQQNVNWKKFEIMGEAIVGVQRSLEMAYGFGPKTARSEEIARLILDTKILGESEDSADPRSELYERSVQVEPTNQSGSGDSRARRLWMGR</sequence>
<dbReference type="GO" id="GO:0005525">
    <property type="term" value="F:GTP binding"/>
    <property type="evidence" value="ECO:0007669"/>
    <property type="project" value="InterPro"/>
</dbReference>
<gene>
    <name evidence="6" type="ORF">AB675_2493</name>
</gene>